<evidence type="ECO:0000256" key="5">
    <source>
        <dbReference type="ARBA" id="ARBA00022801"/>
    </source>
</evidence>
<evidence type="ECO:0000259" key="9">
    <source>
        <dbReference type="Pfam" id="PF12320"/>
    </source>
</evidence>
<dbReference type="Pfam" id="PF12320">
    <property type="entry name" value="SbcD_C"/>
    <property type="match status" value="1"/>
</dbReference>
<keyword evidence="7" id="KW-0235">DNA replication</keyword>
<evidence type="ECO:0000256" key="3">
    <source>
        <dbReference type="ARBA" id="ARBA00013365"/>
    </source>
</evidence>
<keyword evidence="6 7" id="KW-0269">Exonuclease</keyword>
<dbReference type="InParanoid" id="Q2LRF1"/>
<keyword evidence="5 7" id="KW-0378">Hydrolase</keyword>
<keyword evidence="11" id="KW-1185">Reference proteome</keyword>
<comment type="subunit">
    <text evidence="2 7">Heterodimer of SbcC and SbcD.</text>
</comment>
<feature type="domain" description="Calcineurin-like phosphoesterase" evidence="8">
    <location>
        <begin position="1"/>
        <end position="236"/>
    </location>
</feature>
<dbReference type="OrthoDB" id="9773856at2"/>
<dbReference type="InterPro" id="IPR029052">
    <property type="entry name" value="Metallo-depent_PP-like"/>
</dbReference>
<dbReference type="Proteomes" id="UP000001933">
    <property type="component" value="Chromosome"/>
</dbReference>
<dbReference type="NCBIfam" id="TIGR00619">
    <property type="entry name" value="sbcd"/>
    <property type="match status" value="1"/>
</dbReference>
<dbReference type="InterPro" id="IPR026843">
    <property type="entry name" value="SbcD_C"/>
</dbReference>
<dbReference type="Gene3D" id="3.60.21.10">
    <property type="match status" value="1"/>
</dbReference>
<dbReference type="CDD" id="cd00840">
    <property type="entry name" value="MPP_Mre11_N"/>
    <property type="match status" value="1"/>
</dbReference>
<dbReference type="FunCoup" id="Q2LRF1">
    <property type="interactions" value="49"/>
</dbReference>
<dbReference type="PANTHER" id="PTHR30337">
    <property type="entry name" value="COMPONENT OF ATP-DEPENDENT DSDNA EXONUCLEASE"/>
    <property type="match status" value="1"/>
</dbReference>
<dbReference type="GO" id="GO:0006310">
    <property type="term" value="P:DNA recombination"/>
    <property type="evidence" value="ECO:0007669"/>
    <property type="project" value="UniProtKB-KW"/>
</dbReference>
<evidence type="ECO:0000256" key="6">
    <source>
        <dbReference type="ARBA" id="ARBA00022839"/>
    </source>
</evidence>
<comment type="similarity">
    <text evidence="1 7">Belongs to the SbcD family.</text>
</comment>
<evidence type="ECO:0000256" key="2">
    <source>
        <dbReference type="ARBA" id="ARBA00011322"/>
    </source>
</evidence>
<evidence type="ECO:0000259" key="8">
    <source>
        <dbReference type="Pfam" id="PF00149"/>
    </source>
</evidence>
<name>Q2LRF1_SYNAS</name>
<dbReference type="InterPro" id="IPR050535">
    <property type="entry name" value="DNA_Repair-Maintenance_Comp"/>
</dbReference>
<keyword evidence="7" id="KW-0255">Endonuclease</keyword>
<keyword evidence="4 7" id="KW-0540">Nuclease</keyword>
<accession>Q2LRF1</accession>
<dbReference type="PANTHER" id="PTHR30337:SF0">
    <property type="entry name" value="NUCLEASE SBCCD SUBUNIT D"/>
    <property type="match status" value="1"/>
</dbReference>
<reference evidence="10 11" key="1">
    <citation type="journal article" date="2007" name="Proc. Natl. Acad. Sci. U.S.A.">
        <title>The genome of Syntrophus aciditrophicus: life at the thermodynamic limit of microbial growth.</title>
        <authorList>
            <person name="McInerney M.J."/>
            <person name="Rohlin L."/>
            <person name="Mouttaki H."/>
            <person name="Kim U."/>
            <person name="Krupp R.S."/>
            <person name="Rios-Hernandez L."/>
            <person name="Sieber J."/>
            <person name="Struchtemeyer C.G."/>
            <person name="Bhattacharyya A."/>
            <person name="Campbell J.W."/>
            <person name="Gunsalus R.P."/>
        </authorList>
    </citation>
    <scope>NUCLEOTIDE SEQUENCE [LARGE SCALE GENOMIC DNA]</scope>
    <source>
        <strain evidence="10 11">SB</strain>
    </source>
</reference>
<dbReference type="Pfam" id="PF00149">
    <property type="entry name" value="Metallophos"/>
    <property type="match status" value="1"/>
</dbReference>
<gene>
    <name evidence="7" type="primary">sbcD</name>
    <name evidence="10" type="ORF">SYN_00201</name>
</gene>
<dbReference type="SUPFAM" id="SSF56300">
    <property type="entry name" value="Metallo-dependent phosphatases"/>
    <property type="match status" value="1"/>
</dbReference>
<sequence length="414" mass="46280">MKLLHTSDWHLGRALHGRKRYAEHQAFLEWLAALIETEDIDVLLVAGDVFDNSTPGNVAQELYYRFLCRVAASSRRHVVITAGNHDSPSFLNAPGDLLKFLNIHVVGCACPSPEEELVTIAGADGEPRLIVCAVPYLRDRDIRTAEAGESVEDKERKIIEGIRDHYRKVYDAARRKNSRLKSPVPIVVMGHLYAAGGKTVDGDGVRELYIGTLLHVGTDVFPPDIDYVALGHLHIPQTVSGLGRIRYSGSPLPIGFGEGTQEKSVMLVEFPCSTSRATEISVPRFRELMTLRGDWQTIVRNLEDLKSRGSNAWLEVIYEGNEMIGNMRALLDETIAGTGMEILRVRNNRILEHALKRMTANETLEDLDTTDVFKRCLEAHEIPEEKRSALLDAYREILVSLNEQDLLADVVHKA</sequence>
<dbReference type="InterPro" id="IPR004593">
    <property type="entry name" value="SbcD"/>
</dbReference>
<dbReference type="eggNOG" id="COG0420">
    <property type="taxonomic scope" value="Bacteria"/>
</dbReference>
<dbReference type="HOGENOM" id="CLU_038045_2_0_7"/>
<dbReference type="GO" id="GO:0004519">
    <property type="term" value="F:endonuclease activity"/>
    <property type="evidence" value="ECO:0007669"/>
    <property type="project" value="UniProtKB-KW"/>
</dbReference>
<dbReference type="EMBL" id="CP000252">
    <property type="protein sequence ID" value="ABC76657.1"/>
    <property type="molecule type" value="Genomic_DNA"/>
</dbReference>
<dbReference type="GO" id="GO:0006260">
    <property type="term" value="P:DNA replication"/>
    <property type="evidence" value="ECO:0007669"/>
    <property type="project" value="UniProtKB-KW"/>
</dbReference>
<evidence type="ECO:0000313" key="11">
    <source>
        <dbReference type="Proteomes" id="UP000001933"/>
    </source>
</evidence>
<evidence type="ECO:0000313" key="10">
    <source>
        <dbReference type="EMBL" id="ABC76657.1"/>
    </source>
</evidence>
<dbReference type="GO" id="GO:0008408">
    <property type="term" value="F:3'-5' exonuclease activity"/>
    <property type="evidence" value="ECO:0007669"/>
    <property type="project" value="InterPro"/>
</dbReference>
<evidence type="ECO:0000256" key="1">
    <source>
        <dbReference type="ARBA" id="ARBA00010555"/>
    </source>
</evidence>
<organism evidence="10 11">
    <name type="scientific">Syntrophus aciditrophicus (strain SB)</name>
    <dbReference type="NCBI Taxonomy" id="56780"/>
    <lineage>
        <taxon>Bacteria</taxon>
        <taxon>Pseudomonadati</taxon>
        <taxon>Thermodesulfobacteriota</taxon>
        <taxon>Syntrophia</taxon>
        <taxon>Syntrophales</taxon>
        <taxon>Syntrophaceae</taxon>
        <taxon>Syntrophus</taxon>
    </lineage>
</organism>
<feature type="domain" description="Nuclease SbcCD subunit D C-terminal" evidence="9">
    <location>
        <begin position="284"/>
        <end position="380"/>
    </location>
</feature>
<dbReference type="Gene3D" id="3.30.160.720">
    <property type="match status" value="1"/>
</dbReference>
<dbReference type="InterPro" id="IPR041796">
    <property type="entry name" value="Mre11_N"/>
</dbReference>
<dbReference type="InterPro" id="IPR004843">
    <property type="entry name" value="Calcineurin-like_PHP"/>
</dbReference>
<evidence type="ECO:0000256" key="7">
    <source>
        <dbReference type="RuleBase" id="RU363069"/>
    </source>
</evidence>
<dbReference type="STRING" id="56780.SYN_00201"/>
<keyword evidence="7" id="KW-0233">DNA recombination</keyword>
<dbReference type="RefSeq" id="WP_011416690.1">
    <property type="nucleotide sequence ID" value="NC_007759.1"/>
</dbReference>
<proteinExistence type="inferred from homology"/>
<evidence type="ECO:0000256" key="4">
    <source>
        <dbReference type="ARBA" id="ARBA00022722"/>
    </source>
</evidence>
<dbReference type="AlphaFoldDB" id="Q2LRF1"/>
<dbReference type="KEGG" id="sat:SYN_00201"/>
<comment type="function">
    <text evidence="7">SbcCD cleaves DNA hairpin structures. These structures can inhibit DNA replication and are intermediates in certain DNA recombination reactions. The complex acts as a 3'-&gt;5' double strand exonuclease that can open hairpins. It also has a 5' single-strand endonuclease activity.</text>
</comment>
<protein>
    <recommendedName>
        <fullName evidence="3 7">Nuclease SbcCD subunit D</fullName>
    </recommendedName>
</protein>